<name>A0A7M3MGC3_9BACT</name>
<reference evidence="2 3" key="1">
    <citation type="submission" date="2018-06" db="EMBL/GenBank/DDBJ databases">
        <title>Complete genome of Desulfovibrio indonesiensis P37SLT.</title>
        <authorList>
            <person name="Crispim J.S."/>
            <person name="Vidigal P.M.P."/>
            <person name="Silva L.C.F."/>
            <person name="Laguardia C.N."/>
            <person name="Araujo L.C."/>
            <person name="Dias R.S."/>
            <person name="Sousa M.P."/>
            <person name="Paula S.O."/>
            <person name="Silva C."/>
        </authorList>
    </citation>
    <scope>NUCLEOTIDE SEQUENCE [LARGE SCALE GENOMIC DNA]</scope>
    <source>
        <strain evidence="2 3">P37SLT</strain>
    </source>
</reference>
<dbReference type="InterPro" id="IPR000182">
    <property type="entry name" value="GNAT_dom"/>
</dbReference>
<gene>
    <name evidence="2" type="ORF">DPQ33_07295</name>
</gene>
<dbReference type="Proteomes" id="UP000448292">
    <property type="component" value="Unassembled WGS sequence"/>
</dbReference>
<evidence type="ECO:0000259" key="1">
    <source>
        <dbReference type="PROSITE" id="PS51186"/>
    </source>
</evidence>
<evidence type="ECO:0000313" key="2">
    <source>
        <dbReference type="EMBL" id="TVM17907.1"/>
    </source>
</evidence>
<organism evidence="2 3">
    <name type="scientific">Oceanidesulfovibrio indonesiensis</name>
    <dbReference type="NCBI Taxonomy" id="54767"/>
    <lineage>
        <taxon>Bacteria</taxon>
        <taxon>Pseudomonadati</taxon>
        <taxon>Thermodesulfobacteriota</taxon>
        <taxon>Desulfovibrionia</taxon>
        <taxon>Desulfovibrionales</taxon>
        <taxon>Desulfovibrionaceae</taxon>
        <taxon>Oceanidesulfovibrio</taxon>
    </lineage>
</organism>
<dbReference type="EMBL" id="QMIE01000005">
    <property type="protein sequence ID" value="TVM17907.1"/>
    <property type="molecule type" value="Genomic_DNA"/>
</dbReference>
<dbReference type="CDD" id="cd04301">
    <property type="entry name" value="NAT_SF"/>
    <property type="match status" value="1"/>
</dbReference>
<dbReference type="PROSITE" id="PS51186">
    <property type="entry name" value="GNAT"/>
    <property type="match status" value="1"/>
</dbReference>
<proteinExistence type="predicted"/>
<dbReference type="SUPFAM" id="SSF55729">
    <property type="entry name" value="Acyl-CoA N-acyltransferases (Nat)"/>
    <property type="match status" value="1"/>
</dbReference>
<keyword evidence="2" id="KW-0808">Transferase</keyword>
<dbReference type="OrthoDB" id="9789603at2"/>
<accession>A0A7M3MGC3</accession>
<dbReference type="GO" id="GO:0016747">
    <property type="term" value="F:acyltransferase activity, transferring groups other than amino-acyl groups"/>
    <property type="evidence" value="ECO:0007669"/>
    <property type="project" value="InterPro"/>
</dbReference>
<feature type="domain" description="N-acetyltransferase" evidence="1">
    <location>
        <begin position="4"/>
        <end position="163"/>
    </location>
</feature>
<sequence>MKALTIRTEPLSGDAGRVRKLVEATGFFRPDEADVAEELVLERLGKGLASGYHFLFVDASNEDRLDGYACYGPAPCTVGTFDLYWIAVHPEAQGRGLGRELFEAVAAAALEQGGRILIAETSSRPQYAPTRRFYDRCGCEVGAIVREFYDVDDDKVIYTRKLARP</sequence>
<dbReference type="RefSeq" id="WP_144302560.1">
    <property type="nucleotide sequence ID" value="NZ_QMIE01000005.1"/>
</dbReference>
<comment type="caution">
    <text evidence="2">The sequence shown here is derived from an EMBL/GenBank/DDBJ whole genome shotgun (WGS) entry which is preliminary data.</text>
</comment>
<dbReference type="Gene3D" id="3.40.630.30">
    <property type="match status" value="1"/>
</dbReference>
<protein>
    <submittedName>
        <fullName evidence="2">N-acetyltransferase</fullName>
    </submittedName>
</protein>
<dbReference type="InterPro" id="IPR016181">
    <property type="entry name" value="Acyl_CoA_acyltransferase"/>
</dbReference>
<dbReference type="Pfam" id="PF00583">
    <property type="entry name" value="Acetyltransf_1"/>
    <property type="match status" value="1"/>
</dbReference>
<evidence type="ECO:0000313" key="3">
    <source>
        <dbReference type="Proteomes" id="UP000448292"/>
    </source>
</evidence>
<keyword evidence="3" id="KW-1185">Reference proteome</keyword>
<dbReference type="AlphaFoldDB" id="A0A7M3MGC3"/>